<keyword evidence="3" id="KW-1185">Reference proteome</keyword>
<organism evidence="2 3">
    <name type="scientific">Limnohabitans radicicola</name>
    <dbReference type="NCBI Taxonomy" id="2771427"/>
    <lineage>
        <taxon>Bacteria</taxon>
        <taxon>Pseudomonadati</taxon>
        <taxon>Pseudomonadota</taxon>
        <taxon>Betaproteobacteria</taxon>
        <taxon>Burkholderiales</taxon>
        <taxon>Comamonadaceae</taxon>
        <taxon>Limnohabitans</taxon>
    </lineage>
</organism>
<protein>
    <submittedName>
        <fullName evidence="2">Uncharacterized protein</fullName>
    </submittedName>
</protein>
<comment type="caution">
    <text evidence="2">The sequence shown here is derived from an EMBL/GenBank/DDBJ whole genome shotgun (WGS) entry which is preliminary data.</text>
</comment>
<feature type="region of interest" description="Disordered" evidence="1">
    <location>
        <begin position="71"/>
        <end position="98"/>
    </location>
</feature>
<dbReference type="Proteomes" id="UP000647424">
    <property type="component" value="Unassembled WGS sequence"/>
</dbReference>
<gene>
    <name evidence="2" type="ORF">IC609_12090</name>
</gene>
<evidence type="ECO:0000256" key="1">
    <source>
        <dbReference type="SAM" id="MobiDB-lite"/>
    </source>
</evidence>
<proteinExistence type="predicted"/>
<dbReference type="AlphaFoldDB" id="A0A927FIT2"/>
<dbReference type="EMBL" id="JACYFT010000002">
    <property type="protein sequence ID" value="MBD8051287.1"/>
    <property type="molecule type" value="Genomic_DNA"/>
</dbReference>
<evidence type="ECO:0000313" key="3">
    <source>
        <dbReference type="Proteomes" id="UP000647424"/>
    </source>
</evidence>
<reference evidence="2" key="1">
    <citation type="submission" date="2020-09" db="EMBL/GenBank/DDBJ databases">
        <title>Genome seq and assembly of Limnohabitants sp.</title>
        <authorList>
            <person name="Chhetri G."/>
        </authorList>
    </citation>
    <scope>NUCLEOTIDE SEQUENCE</scope>
    <source>
        <strain evidence="2">JUR4</strain>
    </source>
</reference>
<sequence>MFGSLAFLSVSAIAQEAQPSKPETTNISLPTKLQYKSAISGYQVYADQEVLPWREANDRVGRIGGWRAYAKEAATGQPAPDTPPAANPHAGHHEGGKQ</sequence>
<accession>A0A927FIT2</accession>
<evidence type="ECO:0000313" key="2">
    <source>
        <dbReference type="EMBL" id="MBD8051287.1"/>
    </source>
</evidence>
<name>A0A927FIT2_9BURK</name>